<keyword evidence="2" id="KW-1185">Reference proteome</keyword>
<evidence type="ECO:0000313" key="2">
    <source>
        <dbReference type="Proteomes" id="UP000612585"/>
    </source>
</evidence>
<gene>
    <name evidence="1" type="ORF">Vau01_095320</name>
</gene>
<name>A0A8J3ZI87_9ACTN</name>
<dbReference type="Gene3D" id="2.60.120.430">
    <property type="entry name" value="Galactose-binding lectin"/>
    <property type="match status" value="1"/>
</dbReference>
<evidence type="ECO:0000313" key="1">
    <source>
        <dbReference type="EMBL" id="GIJ62016.1"/>
    </source>
</evidence>
<reference evidence="1" key="1">
    <citation type="submission" date="2021-01" db="EMBL/GenBank/DDBJ databases">
        <title>Whole genome shotgun sequence of Virgisporangium aurantiacum NBRC 16421.</title>
        <authorList>
            <person name="Komaki H."/>
            <person name="Tamura T."/>
        </authorList>
    </citation>
    <scope>NUCLEOTIDE SEQUENCE</scope>
    <source>
        <strain evidence="1">NBRC 16421</strain>
    </source>
</reference>
<dbReference type="Proteomes" id="UP000612585">
    <property type="component" value="Unassembled WGS sequence"/>
</dbReference>
<organism evidence="1 2">
    <name type="scientific">Virgisporangium aurantiacum</name>
    <dbReference type="NCBI Taxonomy" id="175570"/>
    <lineage>
        <taxon>Bacteria</taxon>
        <taxon>Bacillati</taxon>
        <taxon>Actinomycetota</taxon>
        <taxon>Actinomycetes</taxon>
        <taxon>Micromonosporales</taxon>
        <taxon>Micromonosporaceae</taxon>
        <taxon>Virgisporangium</taxon>
    </lineage>
</organism>
<proteinExistence type="predicted"/>
<dbReference type="EMBL" id="BOPG01000072">
    <property type="protein sequence ID" value="GIJ62016.1"/>
    <property type="molecule type" value="Genomic_DNA"/>
</dbReference>
<comment type="caution">
    <text evidence="1">The sequence shown here is derived from an EMBL/GenBank/DDBJ whole genome shotgun (WGS) entry which is preliminary data.</text>
</comment>
<accession>A0A8J3ZI87</accession>
<dbReference type="AlphaFoldDB" id="A0A8J3ZI87"/>
<protein>
    <submittedName>
        <fullName evidence="1">Uncharacterized protein</fullName>
    </submittedName>
</protein>
<sequence>MFTNCFLQSGDTVQISASASIWAGVWFTGENGPQGWTNTANDSRFPKPSARAYSLLSRSDSSYRYVGTGISFLYTGAGTYLYLRINDDRPGNGSGALDVNVQVIH</sequence>